<evidence type="ECO:0000256" key="6">
    <source>
        <dbReference type="ARBA" id="ARBA00023180"/>
    </source>
</evidence>
<evidence type="ECO:0000313" key="8">
    <source>
        <dbReference type="EMBL" id="GFR02796.1"/>
    </source>
</evidence>
<dbReference type="Gene3D" id="3.30.1120.10">
    <property type="match status" value="1"/>
</dbReference>
<keyword evidence="6" id="KW-0325">Glycoprotein</keyword>
<dbReference type="CDD" id="cd16029">
    <property type="entry name" value="4-S"/>
    <property type="match status" value="1"/>
</dbReference>
<evidence type="ECO:0000256" key="1">
    <source>
        <dbReference type="ARBA" id="ARBA00001913"/>
    </source>
</evidence>
<accession>A0A8X6JDP7</accession>
<feature type="domain" description="Sulfatase N-terminal" evidence="7">
    <location>
        <begin position="33"/>
        <end position="367"/>
    </location>
</feature>
<proteinExistence type="inferred from homology"/>
<evidence type="ECO:0000256" key="4">
    <source>
        <dbReference type="ARBA" id="ARBA00022801"/>
    </source>
</evidence>
<evidence type="ECO:0000313" key="9">
    <source>
        <dbReference type="Proteomes" id="UP000887116"/>
    </source>
</evidence>
<dbReference type="AlphaFoldDB" id="A0A8X6JDP7"/>
<dbReference type="PROSITE" id="PS00149">
    <property type="entry name" value="SULFATASE_2"/>
    <property type="match status" value="1"/>
</dbReference>
<gene>
    <name evidence="8" type="primary">Arsb</name>
    <name evidence="8" type="ORF">TNCT_366271</name>
</gene>
<comment type="cofactor">
    <cofactor evidence="1">
        <name>Ca(2+)</name>
        <dbReference type="ChEBI" id="CHEBI:29108"/>
    </cofactor>
</comment>
<organism evidence="8 9">
    <name type="scientific">Trichonephila clavata</name>
    <name type="common">Joro spider</name>
    <name type="synonym">Nephila clavata</name>
    <dbReference type="NCBI Taxonomy" id="2740835"/>
    <lineage>
        <taxon>Eukaryota</taxon>
        <taxon>Metazoa</taxon>
        <taxon>Ecdysozoa</taxon>
        <taxon>Arthropoda</taxon>
        <taxon>Chelicerata</taxon>
        <taxon>Arachnida</taxon>
        <taxon>Araneae</taxon>
        <taxon>Araneomorphae</taxon>
        <taxon>Entelegynae</taxon>
        <taxon>Araneoidea</taxon>
        <taxon>Nephilidae</taxon>
        <taxon>Trichonephila</taxon>
    </lineage>
</organism>
<dbReference type="InterPro" id="IPR047115">
    <property type="entry name" value="ARSB"/>
</dbReference>
<dbReference type="Proteomes" id="UP000887116">
    <property type="component" value="Unassembled WGS sequence"/>
</dbReference>
<evidence type="ECO:0000259" key="7">
    <source>
        <dbReference type="Pfam" id="PF00884"/>
    </source>
</evidence>
<keyword evidence="3" id="KW-0479">Metal-binding</keyword>
<comment type="similarity">
    <text evidence="2">Belongs to the sulfatase family.</text>
</comment>
<keyword evidence="9" id="KW-1185">Reference proteome</keyword>
<dbReference type="Pfam" id="PF00884">
    <property type="entry name" value="Sulfatase"/>
    <property type="match status" value="1"/>
</dbReference>
<evidence type="ECO:0000256" key="3">
    <source>
        <dbReference type="ARBA" id="ARBA00022723"/>
    </source>
</evidence>
<evidence type="ECO:0000256" key="2">
    <source>
        <dbReference type="ARBA" id="ARBA00008779"/>
    </source>
</evidence>
<name>A0A8X6JDP7_TRICU</name>
<protein>
    <submittedName>
        <fullName evidence="8">Arylsulfatase B</fullName>
    </submittedName>
</protein>
<reference evidence="8" key="1">
    <citation type="submission" date="2020-07" db="EMBL/GenBank/DDBJ databases">
        <title>Multicomponent nature underlies the extraordinary mechanical properties of spider dragline silk.</title>
        <authorList>
            <person name="Kono N."/>
            <person name="Nakamura H."/>
            <person name="Mori M."/>
            <person name="Yoshida Y."/>
            <person name="Ohtoshi R."/>
            <person name="Malay A.D."/>
            <person name="Moran D.A.P."/>
            <person name="Tomita M."/>
            <person name="Numata K."/>
            <person name="Arakawa K."/>
        </authorList>
    </citation>
    <scope>NUCLEOTIDE SEQUENCE</scope>
</reference>
<evidence type="ECO:0000256" key="5">
    <source>
        <dbReference type="ARBA" id="ARBA00022837"/>
    </source>
</evidence>
<dbReference type="PANTHER" id="PTHR10342:SF273">
    <property type="entry name" value="RE14504P"/>
    <property type="match status" value="1"/>
</dbReference>
<sequence length="571" mass="64712">MLNYGFGCILGVVALYCITELALVKHESTFQRPHIIFIFADDLGWNDVSFHGSPQIPTPNLDALASSGIMLDNYYSECLCTPSRGALLTGQYPIRLGLQHRVIRANEPSALPLEMNIMPQYFKDLGYATHMIGKWHLGCNKKEYMPTSRGFDTFFGYCNGFIDYYDYTHFTPSRTHPHEEYHDKFFFGIDLHNGTEVVKDVRGHYATDLFTEKANLIIKNHNASQPLFLYLSHLAVHTANKYMPLQAPLDLINHFDYIQNQSRRAFAGMITSLDNSIGKLFEALHNKNMLSNTILVFASDNGGETDLNLNGYASNYPLRGKKFFIWEGGIRVPAFIWSPLLQLREPRISMQLMHVTDWLPTLYRAAGGDTSNLGAIDGQSVWDALVTNSPSPRTLILHNIDPINNVSSLRRGDLKLITGNLTTGLETWSGKPVLEDMYKPRSMDEWVFKNGSIVQDILRKMGLYLPRTADTWRKGSEVKCDGVPETANECSPLLAPCLYNITADPCEMNNIADRHPEEVESMLNIIKAYESQAVEPQFQYPDPHGDPMCHGFAYVPWQDPEHFTDCPFFKK</sequence>
<dbReference type="PANTHER" id="PTHR10342">
    <property type="entry name" value="ARYLSULFATASE"/>
    <property type="match status" value="1"/>
</dbReference>
<keyword evidence="5" id="KW-0106">Calcium</keyword>
<dbReference type="InterPro" id="IPR000917">
    <property type="entry name" value="Sulfatase_N"/>
</dbReference>
<dbReference type="GO" id="GO:0008484">
    <property type="term" value="F:sulfuric ester hydrolase activity"/>
    <property type="evidence" value="ECO:0007669"/>
    <property type="project" value="InterPro"/>
</dbReference>
<dbReference type="EMBL" id="BMAO01015589">
    <property type="protein sequence ID" value="GFR02796.1"/>
    <property type="molecule type" value="Genomic_DNA"/>
</dbReference>
<comment type="caution">
    <text evidence="8">The sequence shown here is derived from an EMBL/GenBank/DDBJ whole genome shotgun (WGS) entry which is preliminary data.</text>
</comment>
<dbReference type="Gene3D" id="3.40.720.10">
    <property type="entry name" value="Alkaline Phosphatase, subunit A"/>
    <property type="match status" value="1"/>
</dbReference>
<dbReference type="InterPro" id="IPR017850">
    <property type="entry name" value="Alkaline_phosphatase_core_sf"/>
</dbReference>
<dbReference type="InterPro" id="IPR024607">
    <property type="entry name" value="Sulfatase_CS"/>
</dbReference>
<keyword evidence="4" id="KW-0378">Hydrolase</keyword>
<dbReference type="OrthoDB" id="103349at2759"/>
<dbReference type="GO" id="GO:0046872">
    <property type="term" value="F:metal ion binding"/>
    <property type="evidence" value="ECO:0007669"/>
    <property type="project" value="UniProtKB-KW"/>
</dbReference>
<dbReference type="SUPFAM" id="SSF53649">
    <property type="entry name" value="Alkaline phosphatase-like"/>
    <property type="match status" value="1"/>
</dbReference>